<dbReference type="InterPro" id="IPR008972">
    <property type="entry name" value="Cupredoxin"/>
</dbReference>
<keyword evidence="6" id="KW-0732">Signal</keyword>
<evidence type="ECO:0000256" key="6">
    <source>
        <dbReference type="SAM" id="SignalP"/>
    </source>
</evidence>
<evidence type="ECO:0008006" key="12">
    <source>
        <dbReference type="Google" id="ProtNLM"/>
    </source>
</evidence>
<keyword evidence="4" id="KW-0186">Copper</keyword>
<evidence type="ECO:0000313" key="10">
    <source>
        <dbReference type="EMBL" id="KAK5704258.1"/>
    </source>
</evidence>
<feature type="signal peptide" evidence="6">
    <location>
        <begin position="1"/>
        <end position="20"/>
    </location>
</feature>
<evidence type="ECO:0000256" key="3">
    <source>
        <dbReference type="ARBA" id="ARBA00023002"/>
    </source>
</evidence>
<dbReference type="CDD" id="cd13895">
    <property type="entry name" value="CuRO_3_AAO_like_2"/>
    <property type="match status" value="1"/>
</dbReference>
<dbReference type="Pfam" id="PF07732">
    <property type="entry name" value="Cu-oxidase_3"/>
    <property type="match status" value="1"/>
</dbReference>
<dbReference type="InterPro" id="IPR033138">
    <property type="entry name" value="Cu_oxidase_CS"/>
</dbReference>
<dbReference type="Proteomes" id="UP001310594">
    <property type="component" value="Unassembled WGS sequence"/>
</dbReference>
<dbReference type="InterPro" id="IPR001117">
    <property type="entry name" value="Cu-oxidase_2nd"/>
</dbReference>
<dbReference type="InterPro" id="IPR011706">
    <property type="entry name" value="Cu-oxidase_C"/>
</dbReference>
<evidence type="ECO:0000256" key="2">
    <source>
        <dbReference type="ARBA" id="ARBA00022723"/>
    </source>
</evidence>
<dbReference type="PROSITE" id="PS00080">
    <property type="entry name" value="MULTICOPPER_OXIDASE2"/>
    <property type="match status" value="1"/>
</dbReference>
<accession>A0AAN8A3Y6</accession>
<evidence type="ECO:0000259" key="7">
    <source>
        <dbReference type="Pfam" id="PF00394"/>
    </source>
</evidence>
<feature type="domain" description="Plastocyanin-like" evidence="8">
    <location>
        <begin position="506"/>
        <end position="588"/>
    </location>
</feature>
<dbReference type="Gene3D" id="2.60.40.420">
    <property type="entry name" value="Cupredoxins - blue copper proteins"/>
    <property type="match status" value="4"/>
</dbReference>
<organism evidence="10 11">
    <name type="scientific">Elasticomyces elasticus</name>
    <dbReference type="NCBI Taxonomy" id="574655"/>
    <lineage>
        <taxon>Eukaryota</taxon>
        <taxon>Fungi</taxon>
        <taxon>Dikarya</taxon>
        <taxon>Ascomycota</taxon>
        <taxon>Pezizomycotina</taxon>
        <taxon>Dothideomycetes</taxon>
        <taxon>Dothideomycetidae</taxon>
        <taxon>Mycosphaerellales</taxon>
        <taxon>Teratosphaeriaceae</taxon>
        <taxon>Elasticomyces</taxon>
    </lineage>
</organism>
<feature type="chain" id="PRO_5042935613" description="L-ascorbate oxidase" evidence="6">
    <location>
        <begin position="21"/>
        <end position="630"/>
    </location>
</feature>
<protein>
    <recommendedName>
        <fullName evidence="12">L-ascorbate oxidase</fullName>
    </recommendedName>
</protein>
<sequence>MGRSLVQSLLVLALATSSIAAQNERRYSSTVEKPRHGYTNGPGDYGPPTPHNASFIPDIVLRLTYENISVGCQTRTSVVINGTSPGPELRLKPGKTTWIRVHNDMTEYNATIHWHGLSQRTAIFSDGTPSVSQWPIAPLHFFDYEVHPLPDDAGSYFYHSHVGFQAVSATGPLVVEDNGPPPYAYDEERIVQFMDYFNKTDTVIEDGLVATPFVWSGETNAVLINGVGVSVGEVAGVEGCELPVIHVDPGKTYRLRFIGSLALSMVQLGIVGHDNFTIVGADGHYTKPHVESYMQVSSGQRFEVIFKAKSAQELGNQTDYLVQLETKDRPAVYHGYGVLRYSNASASIRTAPTTPPLALSNATYDWLEYALEPLQPNGFPSASEVTRRVIVYDRQVLTTTSVWQLNDLQWNVTTPPYAGDLPYLVNIYEHGPSALPDYELALNNSGWDPVSYTWPAKLGEVLEIIWVNTGSLVNDNGGVDYHPFHVSPPVSTSRHLLIDALSKKAHGGHYYDIGSGNGTHDPVANEEKLKTYNPVLRDTTNLYRYTDKTIAGLDAGWRGWRLRVEDPGTWLIHCHILQHMAMGMQSVWVFGDYEEIARIPHYDAVGYLEFGGSAYGNDSFTPSYVHQFGP</sequence>
<dbReference type="InterPro" id="IPR017762">
    <property type="entry name" value="Multicopper_oxidase_fun"/>
</dbReference>
<name>A0AAN8A3Y6_9PEZI</name>
<feature type="domain" description="Plastocyanin-like" evidence="9">
    <location>
        <begin position="64"/>
        <end position="178"/>
    </location>
</feature>
<dbReference type="PANTHER" id="PTHR11709:SF394">
    <property type="entry name" value="FI03373P-RELATED"/>
    <property type="match status" value="1"/>
</dbReference>
<comment type="similarity">
    <text evidence="1">Belongs to the multicopper oxidase family.</text>
</comment>
<evidence type="ECO:0000256" key="4">
    <source>
        <dbReference type="ARBA" id="ARBA00023008"/>
    </source>
</evidence>
<evidence type="ECO:0000313" key="11">
    <source>
        <dbReference type="Proteomes" id="UP001310594"/>
    </source>
</evidence>
<dbReference type="InterPro" id="IPR002355">
    <property type="entry name" value="Cu_oxidase_Cu_BS"/>
</dbReference>
<feature type="region of interest" description="Disordered" evidence="5">
    <location>
        <begin position="23"/>
        <end position="47"/>
    </location>
</feature>
<dbReference type="Pfam" id="PF07731">
    <property type="entry name" value="Cu-oxidase_2"/>
    <property type="match status" value="1"/>
</dbReference>
<dbReference type="InterPro" id="IPR045087">
    <property type="entry name" value="Cu-oxidase_fam"/>
</dbReference>
<feature type="compositionally biased region" description="Basic and acidic residues" evidence="5">
    <location>
        <begin position="23"/>
        <end position="35"/>
    </location>
</feature>
<evidence type="ECO:0000256" key="5">
    <source>
        <dbReference type="SAM" id="MobiDB-lite"/>
    </source>
</evidence>
<dbReference type="AlphaFoldDB" id="A0AAN8A3Y6"/>
<feature type="domain" description="Plastocyanin-like" evidence="7">
    <location>
        <begin position="188"/>
        <end position="344"/>
    </location>
</feature>
<dbReference type="GO" id="GO:0016491">
    <property type="term" value="F:oxidoreductase activity"/>
    <property type="evidence" value="ECO:0007669"/>
    <property type="project" value="UniProtKB-KW"/>
</dbReference>
<dbReference type="EMBL" id="JAVRQU010000004">
    <property type="protein sequence ID" value="KAK5704258.1"/>
    <property type="molecule type" value="Genomic_DNA"/>
</dbReference>
<comment type="caution">
    <text evidence="10">The sequence shown here is derived from an EMBL/GenBank/DDBJ whole genome shotgun (WGS) entry which is preliminary data.</text>
</comment>
<keyword evidence="2" id="KW-0479">Metal-binding</keyword>
<dbReference type="InterPro" id="IPR011707">
    <property type="entry name" value="Cu-oxidase-like_N"/>
</dbReference>
<keyword evidence="3" id="KW-0560">Oxidoreductase</keyword>
<evidence type="ECO:0000259" key="8">
    <source>
        <dbReference type="Pfam" id="PF07731"/>
    </source>
</evidence>
<gene>
    <name evidence="10" type="ORF">LTR97_003273</name>
</gene>
<proteinExistence type="inferred from homology"/>
<dbReference type="SUPFAM" id="SSF49503">
    <property type="entry name" value="Cupredoxins"/>
    <property type="match status" value="3"/>
</dbReference>
<dbReference type="GO" id="GO:0005507">
    <property type="term" value="F:copper ion binding"/>
    <property type="evidence" value="ECO:0007669"/>
    <property type="project" value="InterPro"/>
</dbReference>
<reference evidence="10" key="1">
    <citation type="submission" date="2023-08" db="EMBL/GenBank/DDBJ databases">
        <title>Black Yeasts Isolated from many extreme environments.</title>
        <authorList>
            <person name="Coleine C."/>
            <person name="Stajich J.E."/>
            <person name="Selbmann L."/>
        </authorList>
    </citation>
    <scope>NUCLEOTIDE SEQUENCE</scope>
    <source>
        <strain evidence="10">CCFEE 5810</strain>
    </source>
</reference>
<evidence type="ECO:0000256" key="1">
    <source>
        <dbReference type="ARBA" id="ARBA00010609"/>
    </source>
</evidence>
<dbReference type="InterPro" id="IPR035666">
    <property type="entry name" value="MCO_CuRO_3"/>
</dbReference>
<dbReference type="NCBIfam" id="TIGR03390">
    <property type="entry name" value="ascorbOXfungal"/>
    <property type="match status" value="1"/>
</dbReference>
<dbReference type="PROSITE" id="PS00079">
    <property type="entry name" value="MULTICOPPER_OXIDASE1"/>
    <property type="match status" value="1"/>
</dbReference>
<dbReference type="PANTHER" id="PTHR11709">
    <property type="entry name" value="MULTI-COPPER OXIDASE"/>
    <property type="match status" value="1"/>
</dbReference>
<evidence type="ECO:0000259" key="9">
    <source>
        <dbReference type="Pfam" id="PF07732"/>
    </source>
</evidence>
<dbReference type="CDD" id="cd13873">
    <property type="entry name" value="CuRO_2_AAO_like_2"/>
    <property type="match status" value="1"/>
</dbReference>
<dbReference type="Pfam" id="PF00394">
    <property type="entry name" value="Cu-oxidase"/>
    <property type="match status" value="1"/>
</dbReference>